<evidence type="ECO:0000259" key="1">
    <source>
        <dbReference type="Pfam" id="PF01052"/>
    </source>
</evidence>
<proteinExistence type="predicted"/>
<dbReference type="SUPFAM" id="SSF101801">
    <property type="entry name" value="Surface presentation of antigens (SPOA)"/>
    <property type="match status" value="1"/>
</dbReference>
<dbReference type="InterPro" id="IPR036429">
    <property type="entry name" value="SpoA-like_sf"/>
</dbReference>
<protein>
    <submittedName>
        <fullName evidence="2">Type III secretion system protein</fullName>
    </submittedName>
</protein>
<dbReference type="KEGG" id="vaq:FIV01_17510"/>
<dbReference type="AlphaFoldDB" id="A0A5P9CQG7"/>
<dbReference type="Proteomes" id="UP000326936">
    <property type="component" value="Plasmid pTHAF100_a"/>
</dbReference>
<name>A0A5P9CQG7_9VIBR</name>
<dbReference type="OrthoDB" id="6455663at2"/>
<dbReference type="RefSeq" id="WP_114783444.1">
    <property type="nucleotide sequence ID" value="NZ_CBCSDK010000029.1"/>
</dbReference>
<sequence length="71" mass="7823">MKIAIDVVVGHTTMTLDELNQLQSGQVKPLTDFVQSQVMLKSGNELIATGTLIKVDEQYCVSIDEINESKN</sequence>
<reference evidence="2 3" key="1">
    <citation type="submission" date="2019-10" db="EMBL/GenBank/DDBJ databases">
        <title>Complete genome sequence of Vibrio sp. strain THAF100, isolated from non-filtered water from the water column of tank 6 of a marine aquarium containing stony-coral fragments. Water maintained at 26 degree C.</title>
        <authorList>
            <person name="Ruckert C."/>
            <person name="Franco A."/>
            <person name="Kalinowski J."/>
            <person name="Glaeser S."/>
        </authorList>
    </citation>
    <scope>NUCLEOTIDE SEQUENCE [LARGE SCALE GENOMIC DNA]</scope>
    <source>
        <strain evidence="2 3">THAF100</strain>
        <plasmid evidence="3">pthaf100_a</plasmid>
    </source>
</reference>
<feature type="domain" description="Flagellar motor switch protein FliN-like C-terminal" evidence="1">
    <location>
        <begin position="2"/>
        <end position="66"/>
    </location>
</feature>
<dbReference type="InterPro" id="IPR001543">
    <property type="entry name" value="FliN-like_C"/>
</dbReference>
<accession>A0A5P9CQG7</accession>
<keyword evidence="3" id="KW-1185">Reference proteome</keyword>
<dbReference type="Gene3D" id="2.30.330.10">
    <property type="entry name" value="SpoA-like"/>
    <property type="match status" value="1"/>
</dbReference>
<evidence type="ECO:0000313" key="2">
    <source>
        <dbReference type="EMBL" id="QFT28191.1"/>
    </source>
</evidence>
<geneLocation type="plasmid" evidence="3">
    <name>pthaf100_a</name>
</geneLocation>
<dbReference type="EMBL" id="CP045351">
    <property type="protein sequence ID" value="QFT28191.1"/>
    <property type="molecule type" value="Genomic_DNA"/>
</dbReference>
<evidence type="ECO:0000313" key="3">
    <source>
        <dbReference type="Proteomes" id="UP000326936"/>
    </source>
</evidence>
<dbReference type="Pfam" id="PF01052">
    <property type="entry name" value="FliMN_C"/>
    <property type="match status" value="1"/>
</dbReference>
<keyword evidence="2" id="KW-0614">Plasmid</keyword>
<organism evidence="2 3">
    <name type="scientific">Vibrio aquimaris</name>
    <dbReference type="NCBI Taxonomy" id="2587862"/>
    <lineage>
        <taxon>Bacteria</taxon>
        <taxon>Pseudomonadati</taxon>
        <taxon>Pseudomonadota</taxon>
        <taxon>Gammaproteobacteria</taxon>
        <taxon>Vibrionales</taxon>
        <taxon>Vibrionaceae</taxon>
        <taxon>Vibrio</taxon>
    </lineage>
</organism>
<gene>
    <name evidence="2" type="ORF">FIV01_17510</name>
</gene>